<feature type="non-terminal residue" evidence="5">
    <location>
        <position position="1"/>
    </location>
</feature>
<sequence length="148" mass="16158">ESGRFATLQWGSSFHYPEHYVLIEGTTGAILIDMQNTAGYLIKAGKKTHFLVHESQAEDDDRRNGNISSEMDGAIAYGKPGKRTPMWLSSIMKLEMQYLHDVINGLEPGEEFAKLLTGEAATNAIATADAATLSSNEGRKVKLTEILG</sequence>
<evidence type="ECO:0000259" key="2">
    <source>
        <dbReference type="Pfam" id="PF02894"/>
    </source>
</evidence>
<dbReference type="InterPro" id="IPR004104">
    <property type="entry name" value="Gfo/Idh/MocA-like_OxRdtase_C"/>
</dbReference>
<evidence type="ECO:0000313" key="3">
    <source>
        <dbReference type="EMBL" id="HAD3835833.1"/>
    </source>
</evidence>
<reference evidence="5" key="2">
    <citation type="submission" date="2019-01" db="EMBL/GenBank/DDBJ databases">
        <authorList>
            <consortium name="NCBI Pathogen Detection Project"/>
        </authorList>
    </citation>
    <scope>NUCLEOTIDE SEQUENCE</scope>
    <source>
        <strain evidence="4">S182T</strain>
        <strain evidence="3">S303T</strain>
        <strain evidence="5">S381T</strain>
    </source>
</reference>
<name>A0A714CEC4_SALTM</name>
<feature type="region of interest" description="Disordered" evidence="1">
    <location>
        <begin position="55"/>
        <end position="75"/>
    </location>
</feature>
<proteinExistence type="predicted"/>
<evidence type="ECO:0000313" key="4">
    <source>
        <dbReference type="EMBL" id="HAD3948820.1"/>
    </source>
</evidence>
<dbReference type="AlphaFoldDB" id="A0A714CEC4"/>
<dbReference type="EMBL" id="DAAOOC010000100">
    <property type="protein sequence ID" value="HAD3948820.1"/>
    <property type="molecule type" value="Genomic_DNA"/>
</dbReference>
<comment type="caution">
    <text evidence="5">The sequence shown here is derived from an EMBL/GenBank/DDBJ whole genome shotgun (WGS) entry which is preliminary data.</text>
</comment>
<reference evidence="5" key="1">
    <citation type="journal article" date="2018" name="Genome Biol.">
        <title>SKESA: strategic k-mer extension for scrupulous assemblies.</title>
        <authorList>
            <person name="Souvorov A."/>
            <person name="Agarwala R."/>
            <person name="Lipman D.J."/>
        </authorList>
    </citation>
    <scope>NUCLEOTIDE SEQUENCE</scope>
    <source>
        <strain evidence="4">S182T</strain>
        <strain evidence="3">S303T</strain>
        <strain evidence="5">S381T</strain>
    </source>
</reference>
<dbReference type="EMBL" id="DAAONO010000110">
    <property type="protein sequence ID" value="HAD3835833.1"/>
    <property type="molecule type" value="Genomic_DNA"/>
</dbReference>
<evidence type="ECO:0000256" key="1">
    <source>
        <dbReference type="SAM" id="MobiDB-lite"/>
    </source>
</evidence>
<evidence type="ECO:0000313" key="5">
    <source>
        <dbReference type="EMBL" id="HAD3973091.1"/>
    </source>
</evidence>
<organism evidence="5">
    <name type="scientific">Salmonella typhimurium</name>
    <dbReference type="NCBI Taxonomy" id="90371"/>
    <lineage>
        <taxon>Bacteria</taxon>
        <taxon>Pseudomonadati</taxon>
        <taxon>Pseudomonadota</taxon>
        <taxon>Gammaproteobacteria</taxon>
        <taxon>Enterobacterales</taxon>
        <taxon>Enterobacteriaceae</taxon>
        <taxon>Salmonella</taxon>
    </lineage>
</organism>
<dbReference type="EMBL" id="DAAOOG010000089">
    <property type="protein sequence ID" value="HAD3973091.1"/>
    <property type="molecule type" value="Genomic_DNA"/>
</dbReference>
<protein>
    <submittedName>
        <fullName evidence="5">Gfo/Idh/MocA family oxidoreductase</fullName>
    </submittedName>
</protein>
<accession>A0A714CEC4</accession>
<dbReference type="Gene3D" id="3.30.360.10">
    <property type="entry name" value="Dihydrodipicolinate Reductase, domain 2"/>
    <property type="match status" value="1"/>
</dbReference>
<gene>
    <name evidence="3" type="ORF">G1Q84_25835</name>
    <name evidence="4" type="ORF">G1Q99_25720</name>
    <name evidence="5" type="ORF">G1R08_25740</name>
</gene>
<dbReference type="Pfam" id="PF02894">
    <property type="entry name" value="GFO_IDH_MocA_C"/>
    <property type="match status" value="1"/>
</dbReference>
<feature type="domain" description="Gfo/Idh/MocA-like oxidoreductase C-terminal" evidence="2">
    <location>
        <begin position="3"/>
        <end position="143"/>
    </location>
</feature>
<feature type="compositionally biased region" description="Basic and acidic residues" evidence="1">
    <location>
        <begin position="55"/>
        <end position="64"/>
    </location>
</feature>